<feature type="transmembrane region" description="Helical" evidence="1">
    <location>
        <begin position="54"/>
        <end position="76"/>
    </location>
</feature>
<sequence>MIHPAIAWVIRRFVLAPLLILLTVTLWTSLPLWLLATGIASAFVPGWLRPVRLLWVGLLHLTLETLALVALFALWIGSGFGWRLRRPWFERMHYAIMRTYLVVFFREARRVLRLKIETVGTAPDAFPGHPLLVFCRHAGVGDSFSIMYALMHWYHREPRIVLKEMLAWDPALGVMLARVPSRFVSHRPGRDLEAEVGDLARHLDANDAFVIFPEGGNFTKGRRTRSIARLRKLGREDMAVRAEAMSHVLAPRPGGALAALEASPEADVLLVAHTGLDHIDSLGDIWRELPMDKRLQMGWWRVPRDEIPTGREEQITWLFDWWQRIDDWVDEHKPEELPR</sequence>
<dbReference type="SMART" id="SM00563">
    <property type="entry name" value="PlsC"/>
    <property type="match status" value="1"/>
</dbReference>
<dbReference type="Pfam" id="PF01553">
    <property type="entry name" value="Acyltransferase"/>
    <property type="match status" value="1"/>
</dbReference>
<dbReference type="PANTHER" id="PTHR10983">
    <property type="entry name" value="1-ACYLGLYCEROL-3-PHOSPHATE ACYLTRANSFERASE-RELATED"/>
    <property type="match status" value="1"/>
</dbReference>
<evidence type="ECO:0000313" key="3">
    <source>
        <dbReference type="EMBL" id="WQQ27265.1"/>
    </source>
</evidence>
<dbReference type="InterPro" id="IPR002123">
    <property type="entry name" value="Plipid/glycerol_acylTrfase"/>
</dbReference>
<dbReference type="GO" id="GO:0016746">
    <property type="term" value="F:acyltransferase activity"/>
    <property type="evidence" value="ECO:0007669"/>
    <property type="project" value="UniProtKB-KW"/>
</dbReference>
<name>A0ABZ0ZSH3_9ACTN</name>
<dbReference type="SUPFAM" id="SSF69593">
    <property type="entry name" value="Glycerol-3-phosphate (1)-acyltransferase"/>
    <property type="match status" value="1"/>
</dbReference>
<keyword evidence="3" id="KW-0808">Transferase</keyword>
<dbReference type="RefSeq" id="WP_322937846.1">
    <property type="nucleotide sequence ID" value="NZ_CP141059.1"/>
</dbReference>
<organism evidence="3 4">
    <name type="scientific">Nocardioides bizhenqiangii</name>
    <dbReference type="NCBI Taxonomy" id="3095076"/>
    <lineage>
        <taxon>Bacteria</taxon>
        <taxon>Bacillati</taxon>
        <taxon>Actinomycetota</taxon>
        <taxon>Actinomycetes</taxon>
        <taxon>Propionibacteriales</taxon>
        <taxon>Nocardioidaceae</taxon>
        <taxon>Nocardioides</taxon>
    </lineage>
</organism>
<feature type="domain" description="Phospholipid/glycerol acyltransferase" evidence="2">
    <location>
        <begin position="131"/>
        <end position="276"/>
    </location>
</feature>
<gene>
    <name evidence="3" type="ORF">SHK19_03325</name>
</gene>
<dbReference type="PANTHER" id="PTHR10983:SF24">
    <property type="entry name" value="1-ACYLGLYCEROL-3-PHOSPHATE O-ACYLTRANSFERASE 3, ISOFORM E-RELATED"/>
    <property type="match status" value="1"/>
</dbReference>
<protein>
    <submittedName>
        <fullName evidence="3">1-acyl-sn-glycerol-3-phosphate acyltransferase</fullName>
    </submittedName>
</protein>
<evidence type="ECO:0000313" key="4">
    <source>
        <dbReference type="Proteomes" id="UP001327225"/>
    </source>
</evidence>
<accession>A0ABZ0ZSH3</accession>
<evidence type="ECO:0000256" key="1">
    <source>
        <dbReference type="SAM" id="Phobius"/>
    </source>
</evidence>
<keyword evidence="3" id="KW-0012">Acyltransferase</keyword>
<proteinExistence type="predicted"/>
<dbReference type="Proteomes" id="UP001327225">
    <property type="component" value="Chromosome"/>
</dbReference>
<evidence type="ECO:0000259" key="2">
    <source>
        <dbReference type="SMART" id="SM00563"/>
    </source>
</evidence>
<keyword evidence="1" id="KW-1133">Transmembrane helix</keyword>
<keyword evidence="1" id="KW-0812">Transmembrane</keyword>
<dbReference type="EMBL" id="CP141059">
    <property type="protein sequence ID" value="WQQ27265.1"/>
    <property type="molecule type" value="Genomic_DNA"/>
</dbReference>
<keyword evidence="1" id="KW-0472">Membrane</keyword>
<keyword evidence="4" id="KW-1185">Reference proteome</keyword>
<reference evidence="4" key="1">
    <citation type="submission" date="2023-12" db="EMBL/GenBank/DDBJ databases">
        <title>Novel species in genus Nocardioides.</title>
        <authorList>
            <person name="Zhou H."/>
        </authorList>
    </citation>
    <scope>NUCLEOTIDE SEQUENCE [LARGE SCALE GENOMIC DNA]</scope>
    <source>
        <strain evidence="4">HM61</strain>
    </source>
</reference>
<feature type="transmembrane region" description="Helical" evidence="1">
    <location>
        <begin position="12"/>
        <end position="34"/>
    </location>
</feature>